<evidence type="ECO:0000256" key="2">
    <source>
        <dbReference type="SAM" id="Phobius"/>
    </source>
</evidence>
<protein>
    <submittedName>
        <fullName evidence="3">Uncharacterized protein</fullName>
    </submittedName>
</protein>
<dbReference type="Gene3D" id="3.30.420.10">
    <property type="entry name" value="Ribonuclease H-like superfamily/Ribonuclease H"/>
    <property type="match status" value="2"/>
</dbReference>
<dbReference type="InterPro" id="IPR051181">
    <property type="entry name" value="CAF1_poly(A)_ribonucleases"/>
</dbReference>
<dbReference type="PANTHER" id="PTHR15092">
    <property type="entry name" value="POLY A -SPECIFIC RIBONUCLEASE/TARGET OF EGR1, MEMBER 1"/>
    <property type="match status" value="1"/>
</dbReference>
<reference evidence="3 4" key="1">
    <citation type="journal article" date="2023" name="Sci. Data">
        <title>Genome assembly of the Korean intertidal mud-creeper Batillaria attramentaria.</title>
        <authorList>
            <person name="Patra A.K."/>
            <person name="Ho P.T."/>
            <person name="Jun S."/>
            <person name="Lee S.J."/>
            <person name="Kim Y."/>
            <person name="Won Y.J."/>
        </authorList>
    </citation>
    <scope>NUCLEOTIDE SEQUENCE [LARGE SCALE GENOMIC DNA]</scope>
    <source>
        <strain evidence="3">Wonlab-2016</strain>
    </source>
</reference>
<dbReference type="InterPro" id="IPR012337">
    <property type="entry name" value="RNaseH-like_sf"/>
</dbReference>
<comment type="caution">
    <text evidence="3">The sequence shown here is derived from an EMBL/GenBank/DDBJ whole genome shotgun (WGS) entry which is preliminary data.</text>
</comment>
<dbReference type="InterPro" id="IPR036397">
    <property type="entry name" value="RNaseH_sf"/>
</dbReference>
<dbReference type="SUPFAM" id="SSF53098">
    <property type="entry name" value="Ribonuclease H-like"/>
    <property type="match status" value="1"/>
</dbReference>
<gene>
    <name evidence="3" type="ORF">BaRGS_00033077</name>
</gene>
<keyword evidence="2" id="KW-1133">Transmembrane helix</keyword>
<evidence type="ECO:0000313" key="4">
    <source>
        <dbReference type="Proteomes" id="UP001519460"/>
    </source>
</evidence>
<evidence type="ECO:0000313" key="3">
    <source>
        <dbReference type="EMBL" id="KAK7475651.1"/>
    </source>
</evidence>
<keyword evidence="2" id="KW-0812">Transmembrane</keyword>
<dbReference type="InterPro" id="IPR006941">
    <property type="entry name" value="RNase_CAF1"/>
</dbReference>
<name>A0ABD0JLV9_9CAEN</name>
<dbReference type="EMBL" id="JACVVK020000398">
    <property type="protein sequence ID" value="KAK7475651.1"/>
    <property type="molecule type" value="Genomic_DNA"/>
</dbReference>
<dbReference type="Pfam" id="PF04857">
    <property type="entry name" value="CAF1"/>
    <property type="match status" value="1"/>
</dbReference>
<dbReference type="PANTHER" id="PTHR15092:SF22">
    <property type="entry name" value="POLY(A)-SPECIFIC RIBONUCLEASE PNLDC1"/>
    <property type="match status" value="1"/>
</dbReference>
<keyword evidence="2" id="KW-0472">Membrane</keyword>
<comment type="similarity">
    <text evidence="1">Belongs to the CAF1 family.</text>
</comment>
<organism evidence="3 4">
    <name type="scientific">Batillaria attramentaria</name>
    <dbReference type="NCBI Taxonomy" id="370345"/>
    <lineage>
        <taxon>Eukaryota</taxon>
        <taxon>Metazoa</taxon>
        <taxon>Spiralia</taxon>
        <taxon>Lophotrochozoa</taxon>
        <taxon>Mollusca</taxon>
        <taxon>Gastropoda</taxon>
        <taxon>Caenogastropoda</taxon>
        <taxon>Sorbeoconcha</taxon>
        <taxon>Cerithioidea</taxon>
        <taxon>Batillariidae</taxon>
        <taxon>Batillaria</taxon>
    </lineage>
</organism>
<dbReference type="AlphaFoldDB" id="A0ABD0JLV9"/>
<evidence type="ECO:0000256" key="1">
    <source>
        <dbReference type="ARBA" id="ARBA00008372"/>
    </source>
</evidence>
<sequence>MCEVLRSSFEALFPSIEKAIKQADFVAIDTEFTGLVTDGQNRPSLFDTSEERYRKLRNSVTHLSVRQFGLSAFIKDKNSSGYEAHTYNFPLIPASFGPVDSCYIVQASSTEFLCRFNFDFNKCAYEGVPFLNDVQERLLCQSIDSGALFSGLERQFDESFIQSVCSTVAQWYVSSTVGQTLTLHKTHADAKLWNDFVIQTEVRKRFPEVWTMTDSFQNIAVMKVTPERRSELEEKAKVDREEEQEKLKQSLLGFTRVFRVLREYQKPLVGHNMLMDLLFLYDKFFQPLPADYNTFKRNLHDLFPRIYDTKHISFSMRKMLEAITGTFSTNLVQLYRILDSERATISTRFMPKVTHAKGFERYKSQDAPHEAGFDAFLCGYAFVRICHLLRFRDSTLDRGRASSACPFNMYLATMAPFCNRINIIRATINHIKLDGKDPPSLRPEKLIVRCRKRGRRLNIQQLAEWLSPYGTVDVRLLTPQSALVAAGNFSCAKAIMAAFKGHQHILVTKYRFWKHSQTAKIILWGGLLVSGGVCAWAVLSILKNSDS</sequence>
<keyword evidence="4" id="KW-1185">Reference proteome</keyword>
<proteinExistence type="inferred from homology"/>
<accession>A0ABD0JLV9</accession>
<dbReference type="Proteomes" id="UP001519460">
    <property type="component" value="Unassembled WGS sequence"/>
</dbReference>
<feature type="transmembrane region" description="Helical" evidence="2">
    <location>
        <begin position="521"/>
        <end position="542"/>
    </location>
</feature>